<dbReference type="GO" id="GO:0005524">
    <property type="term" value="F:ATP binding"/>
    <property type="evidence" value="ECO:0007669"/>
    <property type="project" value="UniProtKB-UniRule"/>
</dbReference>
<evidence type="ECO:0000313" key="9">
    <source>
        <dbReference type="Proteomes" id="UP000515160"/>
    </source>
</evidence>
<dbReference type="AlphaFoldDB" id="A0A6P8XPY0"/>
<dbReference type="RefSeq" id="XP_034100292.1">
    <property type="nucleotide sequence ID" value="XM_034244401.2"/>
</dbReference>
<dbReference type="InterPro" id="IPR001245">
    <property type="entry name" value="Ser-Thr/Tyr_kinase_cat_dom"/>
</dbReference>
<feature type="domain" description="Protein kinase" evidence="8">
    <location>
        <begin position="7"/>
        <end position="278"/>
    </location>
</feature>
<dbReference type="InterPro" id="IPR008271">
    <property type="entry name" value="Ser/Thr_kinase_AS"/>
</dbReference>
<keyword evidence="3" id="KW-0808">Transferase</keyword>
<evidence type="ECO:0000256" key="6">
    <source>
        <dbReference type="ARBA" id="ARBA00022840"/>
    </source>
</evidence>
<feature type="domain" description="Protein kinase" evidence="8">
    <location>
        <begin position="287"/>
        <end position="544"/>
    </location>
</feature>
<accession>A0A6P8XPY0</accession>
<proteinExistence type="inferred from homology"/>
<dbReference type="PROSITE" id="PS00107">
    <property type="entry name" value="PROTEIN_KINASE_ATP"/>
    <property type="match status" value="1"/>
</dbReference>
<dbReference type="Pfam" id="PF07714">
    <property type="entry name" value="PK_Tyr_Ser-Thr"/>
    <property type="match status" value="1"/>
</dbReference>
<comment type="similarity">
    <text evidence="1">Belongs to the protein kinase superfamily. STE Ser/Thr protein kinase family. MAP kinase kinase kinase subfamily.</text>
</comment>
<evidence type="ECO:0000256" key="5">
    <source>
        <dbReference type="ARBA" id="ARBA00022777"/>
    </source>
</evidence>
<dbReference type="GO" id="GO:0043123">
    <property type="term" value="P:positive regulation of canonical NF-kappaB signal transduction"/>
    <property type="evidence" value="ECO:0007669"/>
    <property type="project" value="TreeGrafter"/>
</dbReference>
<dbReference type="GO" id="GO:0007254">
    <property type="term" value="P:JNK cascade"/>
    <property type="evidence" value="ECO:0007669"/>
    <property type="project" value="TreeGrafter"/>
</dbReference>
<dbReference type="SMART" id="SM00220">
    <property type="entry name" value="S_TKc"/>
    <property type="match status" value="2"/>
</dbReference>
<dbReference type="InterPro" id="IPR000719">
    <property type="entry name" value="Prot_kinase_dom"/>
</dbReference>
<protein>
    <submittedName>
        <fullName evidence="10">Dual specificity protein kinase pyk3-like isoform X1</fullName>
    </submittedName>
</protein>
<keyword evidence="6 7" id="KW-0067">ATP-binding</keyword>
<evidence type="ECO:0000256" key="2">
    <source>
        <dbReference type="ARBA" id="ARBA00022527"/>
    </source>
</evidence>
<dbReference type="Proteomes" id="UP000515160">
    <property type="component" value="Chromosome 2L"/>
</dbReference>
<organism evidence="9 10">
    <name type="scientific">Drosophila albomicans</name>
    <name type="common">Fruit fly</name>
    <dbReference type="NCBI Taxonomy" id="7291"/>
    <lineage>
        <taxon>Eukaryota</taxon>
        <taxon>Metazoa</taxon>
        <taxon>Ecdysozoa</taxon>
        <taxon>Arthropoda</taxon>
        <taxon>Hexapoda</taxon>
        <taxon>Insecta</taxon>
        <taxon>Pterygota</taxon>
        <taxon>Neoptera</taxon>
        <taxon>Endopterygota</taxon>
        <taxon>Diptera</taxon>
        <taxon>Brachycera</taxon>
        <taxon>Muscomorpha</taxon>
        <taxon>Ephydroidea</taxon>
        <taxon>Drosophilidae</taxon>
        <taxon>Drosophila</taxon>
    </lineage>
</organism>
<dbReference type="Pfam" id="PF00069">
    <property type="entry name" value="Pkinase"/>
    <property type="match status" value="1"/>
</dbReference>
<keyword evidence="2" id="KW-0723">Serine/threonine-protein kinase</keyword>
<evidence type="ECO:0000259" key="8">
    <source>
        <dbReference type="PROSITE" id="PS50011"/>
    </source>
</evidence>
<reference evidence="10" key="1">
    <citation type="submission" date="2025-08" db="UniProtKB">
        <authorList>
            <consortium name="RefSeq"/>
        </authorList>
    </citation>
    <scope>IDENTIFICATION</scope>
    <source>
        <strain evidence="10">15112-1751.03</strain>
        <tissue evidence="10">Whole Adult</tissue>
    </source>
</reference>
<evidence type="ECO:0000256" key="4">
    <source>
        <dbReference type="ARBA" id="ARBA00022741"/>
    </source>
</evidence>
<gene>
    <name evidence="10" type="primary">LOC117565345</name>
</gene>
<keyword evidence="9" id="KW-1185">Reference proteome</keyword>
<dbReference type="SUPFAM" id="SSF56112">
    <property type="entry name" value="Protein kinase-like (PK-like)"/>
    <property type="match status" value="2"/>
</dbReference>
<keyword evidence="4 7" id="KW-0547">Nucleotide-binding</keyword>
<dbReference type="GeneID" id="117565345"/>
<evidence type="ECO:0000313" key="10">
    <source>
        <dbReference type="RefSeq" id="XP_034100292.1"/>
    </source>
</evidence>
<keyword evidence="5" id="KW-0418">Kinase</keyword>
<evidence type="ECO:0000256" key="7">
    <source>
        <dbReference type="PROSITE-ProRule" id="PRU10141"/>
    </source>
</evidence>
<dbReference type="GO" id="GO:0019899">
    <property type="term" value="F:enzyme binding"/>
    <property type="evidence" value="ECO:0007669"/>
    <property type="project" value="UniProtKB-ARBA"/>
</dbReference>
<dbReference type="Gene3D" id="1.10.510.10">
    <property type="entry name" value="Transferase(Phosphotransferase) domain 1"/>
    <property type="match status" value="2"/>
</dbReference>
<evidence type="ECO:0000256" key="1">
    <source>
        <dbReference type="ARBA" id="ARBA00006529"/>
    </source>
</evidence>
<dbReference type="InterPro" id="IPR017441">
    <property type="entry name" value="Protein_kinase_ATP_BS"/>
</dbReference>
<evidence type="ECO:0000256" key="3">
    <source>
        <dbReference type="ARBA" id="ARBA00022679"/>
    </source>
</evidence>
<dbReference type="GO" id="GO:0004709">
    <property type="term" value="F:MAP kinase kinase kinase activity"/>
    <property type="evidence" value="ECO:0007669"/>
    <property type="project" value="TreeGrafter"/>
</dbReference>
<dbReference type="PANTHER" id="PTHR46716:SF1">
    <property type="entry name" value="MITOGEN-ACTIVATED PROTEIN KINASE KINASE KINASE 7"/>
    <property type="match status" value="1"/>
</dbReference>
<dbReference type="OrthoDB" id="339325at2759"/>
<dbReference type="PROSITE" id="PS50011">
    <property type="entry name" value="PROTEIN_KINASE_DOM"/>
    <property type="match status" value="2"/>
</dbReference>
<dbReference type="GO" id="GO:0006955">
    <property type="term" value="P:immune response"/>
    <property type="evidence" value="ECO:0007669"/>
    <property type="project" value="TreeGrafter"/>
</dbReference>
<name>A0A6P8XPY0_DROAB</name>
<dbReference type="PANTHER" id="PTHR46716">
    <property type="entry name" value="MITOGEN-ACTIVATED PROTEIN KINASE KINASE KINASE 7"/>
    <property type="match status" value="1"/>
</dbReference>
<dbReference type="GO" id="GO:0006950">
    <property type="term" value="P:response to stress"/>
    <property type="evidence" value="ECO:0007669"/>
    <property type="project" value="UniProtKB-ARBA"/>
</dbReference>
<feature type="binding site" evidence="7">
    <location>
        <position position="38"/>
    </location>
    <ligand>
        <name>ATP</name>
        <dbReference type="ChEBI" id="CHEBI:30616"/>
    </ligand>
</feature>
<dbReference type="PROSITE" id="PS00108">
    <property type="entry name" value="PROTEIN_KINASE_ST"/>
    <property type="match status" value="1"/>
</dbReference>
<dbReference type="InterPro" id="IPR011009">
    <property type="entry name" value="Kinase-like_dom_sf"/>
</dbReference>
<sequence>MDNVSNIKLGKRIGCGSYGVVHKAIWQANDQLKKIAVKIIQENNEDSETEIINKKKNILNEIRNLQQFNHRNIVTLYGAAKDPDNTIYMIFELADCGSLYNFLHCSANDVSYVDKINWMAQCAKGIDYLHSNNTIHRDLKTQNLLLFDKYRRLKIGDFGTVKQLTTINTEFIGTIRYMAPELVIANGKYTEKCDVFSFGIIFWEVMSRKKPFEDLKDMHPLAIQKKILEGLRPNINDAITYEGSDCFKRTIEECWAEDPGIRPSIKELIGVFKINRIVYCNVNYDDIELGKMVASGKYNEVYKATWYTEGQYKDVAAHINRSCIPDFKYEQSTLSIIYYLKNLKHENIATLYDVSKTHDNRICLLFELADCGSLYNCLHHTEIKISYIVKLNWMLQFVKGMEHLLSIGISHRDLKSKNLMLFDEYRTLKIGEFIAVKPLHLSDTFIGPVHYTAPEVYETHEHTEKSDVFSFGIIFWEVMCRRKPFHDINPSDISKFIISGGRPNVDALPIYEDSDHIKYIINKCFARYPENRPTINKLSVQLHFDPKVFTIFPDLVNRIEPLANICDADFSLQ</sequence>